<dbReference type="EMBL" id="JASCZI010183750">
    <property type="protein sequence ID" value="MED6189675.1"/>
    <property type="molecule type" value="Genomic_DNA"/>
</dbReference>
<evidence type="ECO:0000313" key="2">
    <source>
        <dbReference type="EMBL" id="MED6189675.1"/>
    </source>
</evidence>
<comment type="caution">
    <text evidence="2">The sequence shown here is derived from an EMBL/GenBank/DDBJ whole genome shotgun (WGS) entry which is preliminary data.</text>
</comment>
<dbReference type="Proteomes" id="UP001341840">
    <property type="component" value="Unassembled WGS sequence"/>
</dbReference>
<feature type="region of interest" description="Disordered" evidence="1">
    <location>
        <begin position="290"/>
        <end position="332"/>
    </location>
</feature>
<keyword evidence="3" id="KW-1185">Reference proteome</keyword>
<reference evidence="2 3" key="1">
    <citation type="journal article" date="2023" name="Plants (Basel)">
        <title>Bridging the Gap: Combining Genomics and Transcriptomics Approaches to Understand Stylosanthes scabra, an Orphan Legume from the Brazilian Caatinga.</title>
        <authorList>
            <person name="Ferreira-Neto J.R.C."/>
            <person name="da Silva M.D."/>
            <person name="Binneck E."/>
            <person name="de Melo N.F."/>
            <person name="da Silva R.H."/>
            <person name="de Melo A.L.T.M."/>
            <person name="Pandolfi V."/>
            <person name="Bustamante F.O."/>
            <person name="Brasileiro-Vidal A.C."/>
            <person name="Benko-Iseppon A.M."/>
        </authorList>
    </citation>
    <scope>NUCLEOTIDE SEQUENCE [LARGE SCALE GENOMIC DNA]</scope>
    <source>
        <tissue evidence="2">Leaves</tissue>
    </source>
</reference>
<evidence type="ECO:0000256" key="1">
    <source>
        <dbReference type="SAM" id="MobiDB-lite"/>
    </source>
</evidence>
<gene>
    <name evidence="2" type="ORF">PIB30_098368</name>
</gene>
<dbReference type="SUPFAM" id="SSF50249">
    <property type="entry name" value="Nucleic acid-binding proteins"/>
    <property type="match status" value="1"/>
</dbReference>
<dbReference type="InterPro" id="IPR012340">
    <property type="entry name" value="NA-bd_OB-fold"/>
</dbReference>
<feature type="compositionally biased region" description="Basic and acidic residues" evidence="1">
    <location>
        <begin position="299"/>
        <end position="308"/>
    </location>
</feature>
<accession>A0ABU6WUT5</accession>
<dbReference type="Gene3D" id="2.40.50.140">
    <property type="entry name" value="Nucleic acid-binding proteins"/>
    <property type="match status" value="2"/>
</dbReference>
<sequence>MLSKTGKELKRLAIIVEVLDKNRINCSLFDQHVDAILPHLDEAREEPLIVVLHYFKATRWNDNNGKTSVQSNFDLSKVHINPTLDEVSAFRERMAVVGHATSSKISHVSSQSAASAVGELTQWDVDVTKIDDVLKARQEGTLWIAGSVLALNVGEVKWCYKACGKCGKKVETVPTGRYECLECSYTDDKPKYKYKVQVMETEEFGYSPTLDNLIERKLLFKLKIRASNIERKDRIYTLAAMCEDEELVNKYLPEENTSQLTTTAVEMGGSNSGEGSPIFAKVQPDCGDHYSVALGDDSDSTKTPEKRPVSLISGSSSGAAQEELEGQLSTNKFSRRLPRKMLQIIEDDN</sequence>
<organism evidence="2 3">
    <name type="scientific">Stylosanthes scabra</name>
    <dbReference type="NCBI Taxonomy" id="79078"/>
    <lineage>
        <taxon>Eukaryota</taxon>
        <taxon>Viridiplantae</taxon>
        <taxon>Streptophyta</taxon>
        <taxon>Embryophyta</taxon>
        <taxon>Tracheophyta</taxon>
        <taxon>Spermatophyta</taxon>
        <taxon>Magnoliopsida</taxon>
        <taxon>eudicotyledons</taxon>
        <taxon>Gunneridae</taxon>
        <taxon>Pentapetalae</taxon>
        <taxon>rosids</taxon>
        <taxon>fabids</taxon>
        <taxon>Fabales</taxon>
        <taxon>Fabaceae</taxon>
        <taxon>Papilionoideae</taxon>
        <taxon>50 kb inversion clade</taxon>
        <taxon>dalbergioids sensu lato</taxon>
        <taxon>Dalbergieae</taxon>
        <taxon>Pterocarpus clade</taxon>
        <taxon>Stylosanthes</taxon>
    </lineage>
</organism>
<proteinExistence type="predicted"/>
<evidence type="ECO:0008006" key="4">
    <source>
        <dbReference type="Google" id="ProtNLM"/>
    </source>
</evidence>
<name>A0ABU6WUT5_9FABA</name>
<protein>
    <recommendedName>
        <fullName evidence="4">Replication factor A C-terminal domain-containing protein</fullName>
    </recommendedName>
</protein>
<evidence type="ECO:0000313" key="3">
    <source>
        <dbReference type="Proteomes" id="UP001341840"/>
    </source>
</evidence>